<dbReference type="Pfam" id="PF03802">
    <property type="entry name" value="CitX"/>
    <property type="match status" value="1"/>
</dbReference>
<dbReference type="OrthoDB" id="3196716at2"/>
<dbReference type="AlphaFoldDB" id="F2NBF6"/>
<dbReference type="RefSeq" id="WP_013708435.1">
    <property type="nucleotide sequence ID" value="NC_015389.1"/>
</dbReference>
<organism evidence="5 6">
    <name type="scientific">Coriobacterium glomerans (strain ATCC 49209 / DSM 20642 / JCM 10262 / PW2)</name>
    <dbReference type="NCBI Taxonomy" id="700015"/>
    <lineage>
        <taxon>Bacteria</taxon>
        <taxon>Bacillati</taxon>
        <taxon>Actinomycetota</taxon>
        <taxon>Coriobacteriia</taxon>
        <taxon>Coriobacteriales</taxon>
        <taxon>Coriobacteriaceae</taxon>
        <taxon>Coriobacterium</taxon>
    </lineage>
</organism>
<keyword evidence="2" id="KW-0808">Transferase</keyword>
<evidence type="ECO:0000256" key="2">
    <source>
        <dbReference type="ARBA" id="ARBA00022679"/>
    </source>
</evidence>
<dbReference type="GO" id="GO:0051191">
    <property type="term" value="P:prosthetic group biosynthetic process"/>
    <property type="evidence" value="ECO:0007669"/>
    <property type="project" value="InterPro"/>
</dbReference>
<dbReference type="InterPro" id="IPR005551">
    <property type="entry name" value="CitX"/>
</dbReference>
<evidence type="ECO:0000313" key="6">
    <source>
        <dbReference type="Proteomes" id="UP000006851"/>
    </source>
</evidence>
<evidence type="ECO:0000256" key="3">
    <source>
        <dbReference type="ARBA" id="ARBA00022695"/>
    </source>
</evidence>
<dbReference type="eggNOG" id="COG3697">
    <property type="taxonomic scope" value="Bacteria"/>
</dbReference>
<dbReference type="GO" id="GO:0050519">
    <property type="term" value="F:holo-citrate lyase synthase activity"/>
    <property type="evidence" value="ECO:0007669"/>
    <property type="project" value="UniProtKB-EC"/>
</dbReference>
<dbReference type="STRING" id="700015.Corgl_0578"/>
<dbReference type="Proteomes" id="UP000006851">
    <property type="component" value="Chromosome"/>
</dbReference>
<keyword evidence="6" id="KW-1185">Reference proteome</keyword>
<accession>F2NBF6</accession>
<sequence length="188" mass="20567">MAHRSSIDPLFRGGVPVGIEEVLADRDERATLERRVLERHPDKALIVATLNIPGPIKYTPGLDDLFGSGADRLMAHFLDASIYEDRRRATGCTLFALTNEDPLSAKRRAVAFEDEDALGRLFDVDVLRAGCASALSRVGLGMLPRTCLVCDCPAKECARSRRHSLEELYGAIRRIYETALGGAADARA</sequence>
<dbReference type="EMBL" id="CP002628">
    <property type="protein sequence ID" value="AEB06692.1"/>
    <property type="molecule type" value="Genomic_DNA"/>
</dbReference>
<reference evidence="6" key="1">
    <citation type="journal article" date="2013" name="Stand. Genomic Sci.">
        <title>Complete genome sequence of Coriobacterium glomerans type strain (PW2(T)) from the midgut of Pyrrhocoris apterus L. (red soldier bug).</title>
        <authorList>
            <person name="Stackebrandt E."/>
            <person name="Zeytun A."/>
            <person name="Lapidus A."/>
            <person name="Nolan M."/>
            <person name="Lucas S."/>
            <person name="Hammon N."/>
            <person name="Deshpande S."/>
            <person name="Cheng J.F."/>
            <person name="Tapia R."/>
            <person name="Goodwin L.A."/>
            <person name="Pitluck S."/>
            <person name="Liolios K."/>
            <person name="Pagani I."/>
            <person name="Ivanova N."/>
            <person name="Mavromatis K."/>
            <person name="Mikhailova N."/>
            <person name="Huntemann M."/>
            <person name="Pati A."/>
            <person name="Chen A."/>
            <person name="Palaniappan K."/>
            <person name="Chang Y.J."/>
            <person name="Land M."/>
            <person name="Hauser L."/>
            <person name="Rohde M."/>
            <person name="Pukall R."/>
            <person name="Goker M."/>
            <person name="Detter J.C."/>
            <person name="Woyke T."/>
            <person name="Bristow J."/>
            <person name="Eisen J.A."/>
            <person name="Markowitz V."/>
            <person name="Hugenholtz P."/>
            <person name="Kyrpides N.C."/>
            <person name="Klenk H.P."/>
        </authorList>
    </citation>
    <scope>NUCLEOTIDE SEQUENCE</scope>
    <source>
        <strain evidence="6">ATCC 49209 / DSM 20642 / JCM 10262 / PW2</strain>
    </source>
</reference>
<dbReference type="EC" id="2.7.7.61" evidence="1"/>
<dbReference type="HOGENOM" id="CLU_104529_1_0_11"/>
<evidence type="ECO:0000256" key="1">
    <source>
        <dbReference type="ARBA" id="ARBA00012524"/>
    </source>
</evidence>
<proteinExistence type="predicted"/>
<comment type="catalytic activity">
    <reaction evidence="4">
        <text>apo-[citrate lyase ACP] + 2'-(5''-triphospho-alpha-D-ribosyl)-3'-dephospho-CoA = holo-[citrate lyase ACP] + diphosphate</text>
        <dbReference type="Rhea" id="RHEA:16333"/>
        <dbReference type="Rhea" id="RHEA-COMP:10157"/>
        <dbReference type="Rhea" id="RHEA-COMP:10158"/>
        <dbReference type="ChEBI" id="CHEBI:29999"/>
        <dbReference type="ChEBI" id="CHEBI:33019"/>
        <dbReference type="ChEBI" id="CHEBI:61378"/>
        <dbReference type="ChEBI" id="CHEBI:82683"/>
        <dbReference type="EC" id="2.7.7.61"/>
    </reaction>
</comment>
<name>F2NBF6_CORGP</name>
<dbReference type="NCBIfam" id="TIGR03124">
    <property type="entry name" value="citrate_citX"/>
    <property type="match status" value="1"/>
</dbReference>
<dbReference type="KEGG" id="cgo:Corgl_0578"/>
<protein>
    <recommendedName>
        <fullName evidence="1">citrate lyase holo-[acyl-carrier protein] synthase</fullName>
        <ecNumber evidence="1">2.7.7.61</ecNumber>
    </recommendedName>
</protein>
<keyword evidence="3" id="KW-0548">Nucleotidyltransferase</keyword>
<evidence type="ECO:0000256" key="4">
    <source>
        <dbReference type="ARBA" id="ARBA00048574"/>
    </source>
</evidence>
<evidence type="ECO:0000313" key="5">
    <source>
        <dbReference type="EMBL" id="AEB06692.1"/>
    </source>
</evidence>
<gene>
    <name evidence="5" type="ordered locus">Corgl_0578</name>
</gene>